<dbReference type="InterPro" id="IPR036770">
    <property type="entry name" value="Ankyrin_rpt-contain_sf"/>
</dbReference>
<name>A0A7S1F1Y4_NOCSC</name>
<sequence>MALFAFCCAEPNVVPMKDDPEQRKKDEEAEQRREAAEAKAAEDRRQEQEKEERAEEARRREKEEEEDRIKREGADARQREMEEKAWAEQRAKEDAEARGREQQEKELAAAKAAEDKEKLEAWMKMRKIKDVSTKKSLGFFSGSAYPLHIAVKEKDAEMVRILLANDADPTSMNSSKLNPFQFAEKLAAKDKTGAYDAVVKVLQ</sequence>
<organism evidence="3">
    <name type="scientific">Noctiluca scintillans</name>
    <name type="common">Sea sparkle</name>
    <name type="synonym">Red tide dinoflagellate</name>
    <dbReference type="NCBI Taxonomy" id="2966"/>
    <lineage>
        <taxon>Eukaryota</taxon>
        <taxon>Sar</taxon>
        <taxon>Alveolata</taxon>
        <taxon>Dinophyceae</taxon>
        <taxon>Noctilucales</taxon>
        <taxon>Noctilucaceae</taxon>
        <taxon>Noctiluca</taxon>
    </lineage>
</organism>
<evidence type="ECO:0000313" key="3">
    <source>
        <dbReference type="EMBL" id="CAD8837794.1"/>
    </source>
</evidence>
<keyword evidence="1" id="KW-0040">ANK repeat</keyword>
<feature type="compositionally biased region" description="Basic and acidic residues" evidence="2">
    <location>
        <begin position="16"/>
        <end position="115"/>
    </location>
</feature>
<protein>
    <submittedName>
        <fullName evidence="3">Uncharacterized protein</fullName>
    </submittedName>
</protein>
<reference evidence="3" key="1">
    <citation type="submission" date="2021-01" db="EMBL/GenBank/DDBJ databases">
        <authorList>
            <person name="Corre E."/>
            <person name="Pelletier E."/>
            <person name="Niang G."/>
            <person name="Scheremetjew M."/>
            <person name="Finn R."/>
            <person name="Kale V."/>
            <person name="Holt S."/>
            <person name="Cochrane G."/>
            <person name="Meng A."/>
            <person name="Brown T."/>
            <person name="Cohen L."/>
        </authorList>
    </citation>
    <scope>NUCLEOTIDE SEQUENCE</scope>
</reference>
<dbReference type="SUPFAM" id="SSF48403">
    <property type="entry name" value="Ankyrin repeat"/>
    <property type="match status" value="1"/>
</dbReference>
<dbReference type="InterPro" id="IPR002110">
    <property type="entry name" value="Ankyrin_rpt"/>
</dbReference>
<dbReference type="Pfam" id="PF00023">
    <property type="entry name" value="Ank"/>
    <property type="match status" value="1"/>
</dbReference>
<dbReference type="PROSITE" id="PS50088">
    <property type="entry name" value="ANK_REPEAT"/>
    <property type="match status" value="1"/>
</dbReference>
<dbReference type="AlphaFoldDB" id="A0A7S1F1Y4"/>
<feature type="repeat" description="ANK" evidence="1">
    <location>
        <begin position="142"/>
        <end position="174"/>
    </location>
</feature>
<accession>A0A7S1F1Y4</accession>
<feature type="region of interest" description="Disordered" evidence="2">
    <location>
        <begin position="10"/>
        <end position="115"/>
    </location>
</feature>
<dbReference type="EMBL" id="HBFQ01017449">
    <property type="protein sequence ID" value="CAD8837794.1"/>
    <property type="molecule type" value="Transcribed_RNA"/>
</dbReference>
<dbReference type="Gene3D" id="1.25.40.20">
    <property type="entry name" value="Ankyrin repeat-containing domain"/>
    <property type="match status" value="1"/>
</dbReference>
<proteinExistence type="predicted"/>
<evidence type="ECO:0000256" key="1">
    <source>
        <dbReference type="PROSITE-ProRule" id="PRU00023"/>
    </source>
</evidence>
<evidence type="ECO:0000256" key="2">
    <source>
        <dbReference type="SAM" id="MobiDB-lite"/>
    </source>
</evidence>
<dbReference type="PROSITE" id="PS50297">
    <property type="entry name" value="ANK_REP_REGION"/>
    <property type="match status" value="1"/>
</dbReference>
<gene>
    <name evidence="3" type="ORF">NSCI0253_LOCUS12142</name>
</gene>